<feature type="transmembrane region" description="Helical" evidence="7">
    <location>
        <begin position="434"/>
        <end position="455"/>
    </location>
</feature>
<feature type="transmembrane region" description="Helical" evidence="7">
    <location>
        <begin position="406"/>
        <end position="428"/>
    </location>
</feature>
<proteinExistence type="inferred from homology"/>
<feature type="transmembrane region" description="Helical" evidence="7">
    <location>
        <begin position="373"/>
        <end position="394"/>
    </location>
</feature>
<dbReference type="PANTHER" id="PTHR23511">
    <property type="entry name" value="SYNAPTIC VESICLE GLYCOPROTEIN 2"/>
    <property type="match status" value="1"/>
</dbReference>
<comment type="subcellular location">
    <subcellularLocation>
        <location evidence="1">Membrane</location>
        <topology evidence="1">Multi-pass membrane protein</topology>
    </subcellularLocation>
</comment>
<feature type="transmembrane region" description="Helical" evidence="7">
    <location>
        <begin position="317"/>
        <end position="337"/>
    </location>
</feature>
<protein>
    <submittedName>
        <fullName evidence="9">Niacin transporter NiaP</fullName>
    </submittedName>
</protein>
<evidence type="ECO:0000256" key="7">
    <source>
        <dbReference type="SAM" id="Phobius"/>
    </source>
</evidence>
<feature type="transmembrane region" description="Helical" evidence="7">
    <location>
        <begin position="50"/>
        <end position="75"/>
    </location>
</feature>
<feature type="transmembrane region" description="Helical" evidence="7">
    <location>
        <begin position="349"/>
        <end position="367"/>
    </location>
</feature>
<feature type="transmembrane region" description="Helical" evidence="7">
    <location>
        <begin position="285"/>
        <end position="305"/>
    </location>
</feature>
<dbReference type="GO" id="GO:0016020">
    <property type="term" value="C:membrane"/>
    <property type="evidence" value="ECO:0007669"/>
    <property type="project" value="UniProtKB-SubCell"/>
</dbReference>
<dbReference type="PATRIC" id="fig|442562.3.peg.1136"/>
<dbReference type="EMBL" id="AOSK01000032">
    <property type="protein sequence ID" value="EYD77199.1"/>
    <property type="molecule type" value="Genomic_DNA"/>
</dbReference>
<evidence type="ECO:0000256" key="3">
    <source>
        <dbReference type="ARBA" id="ARBA00022448"/>
    </source>
</evidence>
<evidence type="ECO:0000256" key="1">
    <source>
        <dbReference type="ARBA" id="ARBA00004141"/>
    </source>
</evidence>
<evidence type="ECO:0000313" key="10">
    <source>
        <dbReference type="Proteomes" id="UP000019666"/>
    </source>
</evidence>
<evidence type="ECO:0000256" key="5">
    <source>
        <dbReference type="ARBA" id="ARBA00022989"/>
    </source>
</evidence>
<dbReference type="CDD" id="cd17316">
    <property type="entry name" value="MFS_SV2_like"/>
    <property type="match status" value="1"/>
</dbReference>
<dbReference type="SUPFAM" id="SSF103473">
    <property type="entry name" value="MFS general substrate transporter"/>
    <property type="match status" value="1"/>
</dbReference>
<feature type="transmembrane region" description="Helical" evidence="7">
    <location>
        <begin position="207"/>
        <end position="226"/>
    </location>
</feature>
<dbReference type="HOGENOM" id="CLU_001265_46_6_5"/>
<dbReference type="InterPro" id="IPR011701">
    <property type="entry name" value="MFS"/>
</dbReference>
<organism evidence="9 10">
    <name type="scientific">Rubellimicrobium mesophilum DSM 19309</name>
    <dbReference type="NCBI Taxonomy" id="442562"/>
    <lineage>
        <taxon>Bacteria</taxon>
        <taxon>Pseudomonadati</taxon>
        <taxon>Pseudomonadota</taxon>
        <taxon>Alphaproteobacteria</taxon>
        <taxon>Rhodobacterales</taxon>
        <taxon>Roseobacteraceae</taxon>
        <taxon>Rubellimicrobium</taxon>
    </lineage>
</organism>
<evidence type="ECO:0000313" key="9">
    <source>
        <dbReference type="EMBL" id="EYD77199.1"/>
    </source>
</evidence>
<evidence type="ECO:0000256" key="6">
    <source>
        <dbReference type="ARBA" id="ARBA00023136"/>
    </source>
</evidence>
<evidence type="ECO:0000256" key="2">
    <source>
        <dbReference type="ARBA" id="ARBA00010992"/>
    </source>
</evidence>
<dbReference type="InterPro" id="IPR020846">
    <property type="entry name" value="MFS_dom"/>
</dbReference>
<gene>
    <name evidence="9" type="ORF">Rumeso_01146</name>
</gene>
<accession>A0A017HTX4</accession>
<dbReference type="PROSITE" id="PS00216">
    <property type="entry name" value="SUGAR_TRANSPORT_1"/>
    <property type="match status" value="1"/>
</dbReference>
<keyword evidence="5 7" id="KW-1133">Transmembrane helix</keyword>
<comment type="caution">
    <text evidence="9">The sequence shown here is derived from an EMBL/GenBank/DDBJ whole genome shotgun (WGS) entry which is preliminary data.</text>
</comment>
<dbReference type="InterPro" id="IPR005829">
    <property type="entry name" value="Sugar_transporter_CS"/>
</dbReference>
<feature type="domain" description="Major facilitator superfamily (MFS) profile" evidence="8">
    <location>
        <begin position="50"/>
        <end position="460"/>
    </location>
</feature>
<keyword evidence="4 7" id="KW-0812">Transmembrane</keyword>
<keyword evidence="3" id="KW-0813">Transport</keyword>
<dbReference type="Gene3D" id="1.20.1250.20">
    <property type="entry name" value="MFS general substrate transporter like domains"/>
    <property type="match status" value="1"/>
</dbReference>
<evidence type="ECO:0000259" key="8">
    <source>
        <dbReference type="PROSITE" id="PS50850"/>
    </source>
</evidence>
<dbReference type="PROSITE" id="PS50850">
    <property type="entry name" value="MFS"/>
    <property type="match status" value="1"/>
</dbReference>
<comment type="similarity">
    <text evidence="2">Belongs to the major facilitator superfamily. Sugar transporter (TC 2.A.1.1) family.</text>
</comment>
<feature type="transmembrane region" description="Helical" evidence="7">
    <location>
        <begin position="87"/>
        <end position="104"/>
    </location>
</feature>
<feature type="transmembrane region" description="Helical" evidence="7">
    <location>
        <begin position="116"/>
        <end position="135"/>
    </location>
</feature>
<sequence>MENDRVVTPPRLPLGQRNDITERRSSFRTMATTVEETLARAGAGTFQKRLLGIFGFVWAVDAMQVLAVGFTAPSIAQSFGLTVPEALQTGTLFFLGMLLGASGFGKLADRIGRRRVLLVTVACDGLFGLLSVIAPSFGALLALRFLTGAAVGGTLPVDYAMMAEFLPPRSRGRWLVLLEGFWAIGTIVIALAAWIATTAGAAEAWRWLFALTAVPALIGFWLRFWVPESPMFLLRTGRAGEAKGVLDRVLATNGHPPLDDRVTVAAPPAPAALGIFSPALRRRSLLMLAVWFLVSVSYYGVFTWTPVRLANEGFGFVRGYGFVVLIALAQVPGYALAAYGVERWGRKPTLIGFLLLSSAACALFVIARDPVTIAAALLAMSFALLGTWGSLYAFTPELYPTQSRATGMGAASAMARLGGLLAPSALALLVAQSFATAVGLFAALLLLGTLAASLVDVETRAKALA</sequence>
<dbReference type="AlphaFoldDB" id="A0A017HTX4"/>
<dbReference type="PANTHER" id="PTHR23511:SF34">
    <property type="entry name" value="SYNAPTIC VESICLE GLYCOPROTEIN 2"/>
    <property type="match status" value="1"/>
</dbReference>
<feature type="transmembrane region" description="Helical" evidence="7">
    <location>
        <begin position="141"/>
        <end position="162"/>
    </location>
</feature>
<dbReference type="InterPro" id="IPR036259">
    <property type="entry name" value="MFS_trans_sf"/>
</dbReference>
<keyword evidence="6 7" id="KW-0472">Membrane</keyword>
<keyword evidence="10" id="KW-1185">Reference proteome</keyword>
<reference evidence="9 10" key="1">
    <citation type="submission" date="2013-02" db="EMBL/GenBank/DDBJ databases">
        <authorList>
            <person name="Fiebig A."/>
            <person name="Goeker M."/>
            <person name="Klenk H.-P.P."/>
        </authorList>
    </citation>
    <scope>NUCLEOTIDE SEQUENCE [LARGE SCALE GENOMIC DNA]</scope>
    <source>
        <strain evidence="9 10">DSM 19309</strain>
    </source>
</reference>
<feature type="transmembrane region" description="Helical" evidence="7">
    <location>
        <begin position="174"/>
        <end position="195"/>
    </location>
</feature>
<name>A0A017HTX4_9RHOB</name>
<dbReference type="Proteomes" id="UP000019666">
    <property type="component" value="Unassembled WGS sequence"/>
</dbReference>
<dbReference type="Pfam" id="PF07690">
    <property type="entry name" value="MFS_1"/>
    <property type="match status" value="1"/>
</dbReference>
<evidence type="ECO:0000256" key="4">
    <source>
        <dbReference type="ARBA" id="ARBA00022692"/>
    </source>
</evidence>
<dbReference type="GO" id="GO:0022857">
    <property type="term" value="F:transmembrane transporter activity"/>
    <property type="evidence" value="ECO:0007669"/>
    <property type="project" value="InterPro"/>
</dbReference>